<dbReference type="AlphaFoldDB" id="A0AA39A1D3"/>
<keyword evidence="2" id="KW-1185">Reference proteome</keyword>
<dbReference type="Proteomes" id="UP001168098">
    <property type="component" value="Unassembled WGS sequence"/>
</dbReference>
<evidence type="ECO:0000313" key="1">
    <source>
        <dbReference type="EMBL" id="KAJ9698652.1"/>
    </source>
</evidence>
<protein>
    <submittedName>
        <fullName evidence="1">Uncharacterized protein</fullName>
    </submittedName>
</protein>
<evidence type="ECO:0000313" key="2">
    <source>
        <dbReference type="Proteomes" id="UP001168098"/>
    </source>
</evidence>
<dbReference type="EMBL" id="JARBHA010000006">
    <property type="protein sequence ID" value="KAJ9698652.1"/>
    <property type="molecule type" value="Genomic_DNA"/>
</dbReference>
<organism evidence="1 2">
    <name type="scientific">Vitis rotundifolia</name>
    <name type="common">Muscadine grape</name>
    <dbReference type="NCBI Taxonomy" id="103349"/>
    <lineage>
        <taxon>Eukaryota</taxon>
        <taxon>Viridiplantae</taxon>
        <taxon>Streptophyta</taxon>
        <taxon>Embryophyta</taxon>
        <taxon>Tracheophyta</taxon>
        <taxon>Spermatophyta</taxon>
        <taxon>Magnoliopsida</taxon>
        <taxon>eudicotyledons</taxon>
        <taxon>Gunneridae</taxon>
        <taxon>Pentapetalae</taxon>
        <taxon>rosids</taxon>
        <taxon>Vitales</taxon>
        <taxon>Vitaceae</taxon>
        <taxon>Viteae</taxon>
        <taxon>Vitis</taxon>
    </lineage>
</organism>
<proteinExistence type="predicted"/>
<accession>A0AA39A1D3</accession>
<reference evidence="1 2" key="1">
    <citation type="journal article" date="2023" name="BMC Biotechnol.">
        <title>Vitis rotundifolia cv Carlos genome sequencing.</title>
        <authorList>
            <person name="Huff M."/>
            <person name="Hulse-Kemp A."/>
            <person name="Scheffler B."/>
            <person name="Youngblood R."/>
            <person name="Simpson S."/>
            <person name="Babiker E."/>
            <person name="Staton M."/>
        </authorList>
    </citation>
    <scope>NUCLEOTIDE SEQUENCE [LARGE SCALE GENOMIC DNA]</scope>
    <source>
        <tissue evidence="1">Leaf</tissue>
    </source>
</reference>
<sequence>MEPLPLLLKVFALVIQEERQQSINNGVSSLLEPFHLGDAGFASVNANTGNSALKGKRE</sequence>
<gene>
    <name evidence="1" type="ORF">PVL29_007627</name>
</gene>
<name>A0AA39A1D3_VITRO</name>
<comment type="caution">
    <text evidence="1">The sequence shown here is derived from an EMBL/GenBank/DDBJ whole genome shotgun (WGS) entry which is preliminary data.</text>
</comment>